<evidence type="ECO:0000256" key="4">
    <source>
        <dbReference type="ARBA" id="ARBA00023136"/>
    </source>
</evidence>
<comment type="catalytic activity">
    <reaction evidence="7">
        <text>a peptidoglycan chain = a peptidoglycan chain with N-acetyl-1,6-anhydromuramyl-[peptide] at the reducing end + a peptidoglycan chain with N-acetylglucosamine at the non-reducing end.</text>
        <dbReference type="EC" id="4.2.2.29"/>
    </reaction>
</comment>
<evidence type="ECO:0000313" key="9">
    <source>
        <dbReference type="EMBL" id="PSX07210.1"/>
    </source>
</evidence>
<feature type="site" description="Important for catalytic activity" evidence="7">
    <location>
        <position position="218"/>
    </location>
</feature>
<protein>
    <recommendedName>
        <fullName evidence="7">Endolytic murein transglycosylase</fullName>
        <ecNumber evidence="7">4.2.2.29</ecNumber>
    </recommendedName>
    <alternativeName>
        <fullName evidence="7">Peptidoglycan lytic transglycosylase</fullName>
    </alternativeName>
    <alternativeName>
        <fullName evidence="7">Peptidoglycan polymerization terminase</fullName>
    </alternativeName>
</protein>
<evidence type="ECO:0000256" key="2">
    <source>
        <dbReference type="ARBA" id="ARBA00022692"/>
    </source>
</evidence>
<comment type="similarity">
    <text evidence="7">Belongs to the transglycosylase MltG family.</text>
</comment>
<keyword evidence="6 7" id="KW-0961">Cell wall biogenesis/degradation</keyword>
<dbReference type="AlphaFoldDB" id="A0A855SCA8"/>
<evidence type="ECO:0000256" key="3">
    <source>
        <dbReference type="ARBA" id="ARBA00022989"/>
    </source>
</evidence>
<dbReference type="GO" id="GO:0071555">
    <property type="term" value="P:cell wall organization"/>
    <property type="evidence" value="ECO:0007669"/>
    <property type="project" value="UniProtKB-KW"/>
</dbReference>
<evidence type="ECO:0000313" key="11">
    <source>
        <dbReference type="Proteomes" id="UP000240989"/>
    </source>
</evidence>
<reference evidence="11 12" key="1">
    <citation type="submission" date="2018-01" db="EMBL/GenBank/DDBJ databases">
        <title>Whole genome sequencing of Histamine producing bacteria.</title>
        <authorList>
            <person name="Butler K."/>
        </authorList>
    </citation>
    <scope>NUCLEOTIDE SEQUENCE [LARGE SCALE GENOMIC DNA]</scope>
    <source>
        <strain evidence="9 12">A2-1</strain>
        <strain evidence="10 11">A6-1</strain>
    </source>
</reference>
<evidence type="ECO:0000256" key="7">
    <source>
        <dbReference type="HAMAP-Rule" id="MF_02065"/>
    </source>
</evidence>
<dbReference type="PANTHER" id="PTHR30518:SF2">
    <property type="entry name" value="ENDOLYTIC MUREIN TRANSGLYCOSYLASE"/>
    <property type="match status" value="1"/>
</dbReference>
<keyword evidence="8" id="KW-0732">Signal</keyword>
<feature type="signal peptide" evidence="8">
    <location>
        <begin position="1"/>
        <end position="19"/>
    </location>
</feature>
<dbReference type="Proteomes" id="UP000240989">
    <property type="component" value="Unassembled WGS sequence"/>
</dbReference>
<organism evidence="9 12">
    <name type="scientific">Photobacterium angustum</name>
    <dbReference type="NCBI Taxonomy" id="661"/>
    <lineage>
        <taxon>Bacteria</taxon>
        <taxon>Pseudomonadati</taxon>
        <taxon>Pseudomonadota</taxon>
        <taxon>Gammaproteobacteria</taxon>
        <taxon>Vibrionales</taxon>
        <taxon>Vibrionaceae</taxon>
        <taxon>Photobacterium</taxon>
    </lineage>
</organism>
<proteinExistence type="inferred from homology"/>
<dbReference type="CDD" id="cd08010">
    <property type="entry name" value="MltG_like"/>
    <property type="match status" value="1"/>
</dbReference>
<dbReference type="GO" id="GO:0009252">
    <property type="term" value="P:peptidoglycan biosynthetic process"/>
    <property type="evidence" value="ECO:0007669"/>
    <property type="project" value="UniProtKB-UniRule"/>
</dbReference>
<keyword evidence="1 7" id="KW-1003">Cell membrane</keyword>
<dbReference type="PANTHER" id="PTHR30518">
    <property type="entry name" value="ENDOLYTIC MUREIN TRANSGLYCOSYLASE"/>
    <property type="match status" value="1"/>
</dbReference>
<sequence length="339" mass="37699">MLKKLILIVFILAAIAAGAAGWAYTQVKNELNLPVINTEQVMLTVKPGTSFRGLINQLVQDKVIKASQWTRWVGKLDPSLTDIKAGTYGLEPNKTLQEVLALIASGKEFQYSITLVEGERFSEWLKKIQAAPELKHVSDGMTEPQIAKAIGMDNVKIEGYLLPDTYHYTAGTTDIAVLKRAYLAMNKELATAWELREKDLPLKDPYQVLIMASIIEKETAVPTERGLVASVFMNRLRKGMPLQTDPTVIYGMGDKYDGNISKKDLRTPTPYNTYTMKGLPPTPIAMPSKASVLAAVNPDKSNYYYFVADGKGGHKFSTTLVEHNRAVRAYLKTLRKQSQ</sequence>
<comment type="function">
    <text evidence="7">Functions as a peptidoglycan terminase that cleaves nascent peptidoglycan strands endolytically to terminate their elongation.</text>
</comment>
<keyword evidence="11" id="KW-1185">Reference proteome</keyword>
<evidence type="ECO:0000256" key="1">
    <source>
        <dbReference type="ARBA" id="ARBA00022475"/>
    </source>
</evidence>
<dbReference type="Pfam" id="PF02618">
    <property type="entry name" value="YceG"/>
    <property type="match status" value="1"/>
</dbReference>
<keyword evidence="5 7" id="KW-0456">Lyase</keyword>
<dbReference type="EMBL" id="PYOU01000003">
    <property type="protein sequence ID" value="PSX11720.1"/>
    <property type="molecule type" value="Genomic_DNA"/>
</dbReference>
<evidence type="ECO:0000256" key="8">
    <source>
        <dbReference type="SAM" id="SignalP"/>
    </source>
</evidence>
<feature type="chain" id="PRO_5032800822" description="Endolytic murein transglycosylase" evidence="8">
    <location>
        <begin position="20"/>
        <end position="339"/>
    </location>
</feature>
<keyword evidence="2 7" id="KW-0812">Transmembrane</keyword>
<keyword evidence="3 7" id="KW-1133">Transmembrane helix</keyword>
<dbReference type="InterPro" id="IPR003770">
    <property type="entry name" value="MLTG-like"/>
</dbReference>
<dbReference type="RefSeq" id="WP_045127842.1">
    <property type="nucleotide sequence ID" value="NZ_JZSN01000003.1"/>
</dbReference>
<dbReference type="NCBIfam" id="TIGR00247">
    <property type="entry name" value="endolytic transglycosylase MltG"/>
    <property type="match status" value="1"/>
</dbReference>
<dbReference type="Proteomes" id="UP000241440">
    <property type="component" value="Unassembled WGS sequence"/>
</dbReference>
<dbReference type="EC" id="4.2.2.29" evidence="7"/>
<dbReference type="GO" id="GO:0005886">
    <property type="term" value="C:plasma membrane"/>
    <property type="evidence" value="ECO:0007669"/>
    <property type="project" value="UniProtKB-UniRule"/>
</dbReference>
<keyword evidence="4 7" id="KW-0472">Membrane</keyword>
<dbReference type="GO" id="GO:0008932">
    <property type="term" value="F:lytic endotransglycosylase activity"/>
    <property type="evidence" value="ECO:0007669"/>
    <property type="project" value="UniProtKB-UniRule"/>
</dbReference>
<evidence type="ECO:0000313" key="12">
    <source>
        <dbReference type="Proteomes" id="UP000241440"/>
    </source>
</evidence>
<dbReference type="Gene3D" id="3.30.160.60">
    <property type="entry name" value="Classic Zinc Finger"/>
    <property type="match status" value="2"/>
</dbReference>
<accession>A0A855SCA8</accession>
<evidence type="ECO:0000256" key="5">
    <source>
        <dbReference type="ARBA" id="ARBA00023239"/>
    </source>
</evidence>
<name>A0A855SCA8_PHOAN</name>
<evidence type="ECO:0000256" key="6">
    <source>
        <dbReference type="ARBA" id="ARBA00023316"/>
    </source>
</evidence>
<evidence type="ECO:0000313" key="10">
    <source>
        <dbReference type="EMBL" id="PSX11720.1"/>
    </source>
</evidence>
<dbReference type="FunFam" id="3.30.160.60:FF:000242">
    <property type="entry name" value="Endolytic murein transglycosylase"/>
    <property type="match status" value="1"/>
</dbReference>
<dbReference type="EMBL" id="PYOY01000005">
    <property type="protein sequence ID" value="PSX07210.1"/>
    <property type="molecule type" value="Genomic_DNA"/>
</dbReference>
<dbReference type="HAMAP" id="MF_02065">
    <property type="entry name" value="MltG"/>
    <property type="match status" value="1"/>
</dbReference>
<keyword evidence="7" id="KW-0997">Cell inner membrane</keyword>
<gene>
    <name evidence="7 9" type="primary">mltG</name>
    <name evidence="10" type="ORF">C0W27_04945</name>
    <name evidence="9" type="ORF">C0W41_11230</name>
</gene>
<dbReference type="GeneID" id="61229599"/>
<comment type="caution">
    <text evidence="9">The sequence shown here is derived from an EMBL/GenBank/DDBJ whole genome shotgun (WGS) entry which is preliminary data.</text>
</comment>